<dbReference type="AlphaFoldDB" id="A0A016SEE8"/>
<sequence>MLAPWKCTVCSLEWSCVLEQQAIDLLNNTCPEEEKQPKAPNGKTGFYTLLIHHAAGIPKMSESSTVLTTSTVIYRAHEGNEEVVYPLQEDLSRGIQPSSHSTTTANIRSYTVDNNRSNHGCGGADEASESERS</sequence>
<name>A0A016SEE8_9BILA</name>
<organism evidence="2 3">
    <name type="scientific">Ancylostoma ceylanicum</name>
    <dbReference type="NCBI Taxonomy" id="53326"/>
    <lineage>
        <taxon>Eukaryota</taxon>
        <taxon>Metazoa</taxon>
        <taxon>Ecdysozoa</taxon>
        <taxon>Nematoda</taxon>
        <taxon>Chromadorea</taxon>
        <taxon>Rhabditida</taxon>
        <taxon>Rhabditina</taxon>
        <taxon>Rhabditomorpha</taxon>
        <taxon>Strongyloidea</taxon>
        <taxon>Ancylostomatidae</taxon>
        <taxon>Ancylostomatinae</taxon>
        <taxon>Ancylostoma</taxon>
    </lineage>
</organism>
<feature type="compositionally biased region" description="Polar residues" evidence="1">
    <location>
        <begin position="95"/>
        <end position="118"/>
    </location>
</feature>
<feature type="region of interest" description="Disordered" evidence="1">
    <location>
        <begin position="92"/>
        <end position="133"/>
    </location>
</feature>
<dbReference type="Proteomes" id="UP000024635">
    <property type="component" value="Unassembled WGS sequence"/>
</dbReference>
<evidence type="ECO:0000313" key="2">
    <source>
        <dbReference type="EMBL" id="EYB88751.1"/>
    </source>
</evidence>
<reference evidence="3" key="1">
    <citation type="journal article" date="2015" name="Nat. Genet.">
        <title>The genome and transcriptome of the zoonotic hookworm Ancylostoma ceylanicum identify infection-specific gene families.</title>
        <authorList>
            <person name="Schwarz E.M."/>
            <person name="Hu Y."/>
            <person name="Antoshechkin I."/>
            <person name="Miller M.M."/>
            <person name="Sternberg P.W."/>
            <person name="Aroian R.V."/>
        </authorList>
    </citation>
    <scope>NUCLEOTIDE SEQUENCE</scope>
    <source>
        <strain evidence="3">HY135</strain>
    </source>
</reference>
<dbReference type="EMBL" id="JARK01001578">
    <property type="protein sequence ID" value="EYB88751.1"/>
    <property type="molecule type" value="Genomic_DNA"/>
</dbReference>
<proteinExistence type="predicted"/>
<evidence type="ECO:0000256" key="1">
    <source>
        <dbReference type="SAM" id="MobiDB-lite"/>
    </source>
</evidence>
<evidence type="ECO:0000313" key="3">
    <source>
        <dbReference type="Proteomes" id="UP000024635"/>
    </source>
</evidence>
<keyword evidence="3" id="KW-1185">Reference proteome</keyword>
<protein>
    <submittedName>
        <fullName evidence="2">Uncharacterized protein</fullName>
    </submittedName>
</protein>
<gene>
    <name evidence="2" type="primary">Acey_s0242.g3433</name>
    <name evidence="2" type="ORF">Y032_0242g3433</name>
</gene>
<comment type="caution">
    <text evidence="2">The sequence shown here is derived from an EMBL/GenBank/DDBJ whole genome shotgun (WGS) entry which is preliminary data.</text>
</comment>
<accession>A0A016SEE8</accession>